<dbReference type="EMBL" id="CP042437">
    <property type="protein sequence ID" value="QEC77777.1"/>
    <property type="molecule type" value="Genomic_DNA"/>
</dbReference>
<sequence length="315" mass="35610">MKAINKLSILICLACLALLSACKKDLAKSTGIIYGGPPPKTWQEHWGGPHVYLLKRVYYDADDAIYYDANMDTTVTWPYKTMSKVWQYAKKTYGAFGDSSRLYVVLHGIVTPFDDALGGGHPASYFDASHDYRNAIDCGLGDWSTPTGQIIGIPVHETGHIICGANNGVQGSPSDVLWGDSKFMEIYNYDVLMNIGMEDEAGRVFTQMQSQYDNFPRANSQWFKNWFYPIYSKYGHAAVLSKYFKLLAANFPKKQNAIGYEYTRNLNWGEFIHFWSGAAGVNLKAQATLAFGWSMEWEQEFKNAQEDFPAVKYPY</sequence>
<keyword evidence="3" id="KW-1185">Reference proteome</keyword>
<dbReference type="PROSITE" id="PS51257">
    <property type="entry name" value="PROKAR_LIPOPROTEIN"/>
    <property type="match status" value="1"/>
</dbReference>
<proteinExistence type="predicted"/>
<evidence type="ECO:0000256" key="1">
    <source>
        <dbReference type="SAM" id="SignalP"/>
    </source>
</evidence>
<protein>
    <recommendedName>
        <fullName evidence="4">Peptidase</fullName>
    </recommendedName>
</protein>
<accession>A0A5B8W2U6</accession>
<reference evidence="2 3" key="1">
    <citation type="journal article" date="2013" name="J. Microbiol.">
        <title>Mucilaginibacter ginsenosidivorax sp. nov., with ginsenoside converting activity isolated from sediment.</title>
        <authorList>
            <person name="Kim J.K."/>
            <person name="Choi T.E."/>
            <person name="Liu Q.M."/>
            <person name="Park H.Y."/>
            <person name="Yi T.H."/>
            <person name="Yoon M.H."/>
            <person name="Kim S.C."/>
            <person name="Im W.T."/>
        </authorList>
    </citation>
    <scope>NUCLEOTIDE SEQUENCE [LARGE SCALE GENOMIC DNA]</scope>
    <source>
        <strain evidence="2 3">KHI28</strain>
    </source>
</reference>
<dbReference type="AlphaFoldDB" id="A0A5B8W2U6"/>
<feature type="chain" id="PRO_5022962028" description="Peptidase" evidence="1">
    <location>
        <begin position="28"/>
        <end position="315"/>
    </location>
</feature>
<evidence type="ECO:0000313" key="2">
    <source>
        <dbReference type="EMBL" id="QEC77777.1"/>
    </source>
</evidence>
<keyword evidence="1" id="KW-0732">Signal</keyword>
<gene>
    <name evidence="2" type="ORF">FSB76_18185</name>
</gene>
<dbReference type="Proteomes" id="UP000321362">
    <property type="component" value="Chromosome"/>
</dbReference>
<evidence type="ECO:0008006" key="4">
    <source>
        <dbReference type="Google" id="ProtNLM"/>
    </source>
</evidence>
<dbReference type="OrthoDB" id="5134860at2"/>
<feature type="signal peptide" evidence="1">
    <location>
        <begin position="1"/>
        <end position="27"/>
    </location>
</feature>
<organism evidence="2 3">
    <name type="scientific">Mucilaginibacter ginsenosidivorax</name>
    <dbReference type="NCBI Taxonomy" id="862126"/>
    <lineage>
        <taxon>Bacteria</taxon>
        <taxon>Pseudomonadati</taxon>
        <taxon>Bacteroidota</taxon>
        <taxon>Sphingobacteriia</taxon>
        <taxon>Sphingobacteriales</taxon>
        <taxon>Sphingobacteriaceae</taxon>
        <taxon>Mucilaginibacter</taxon>
    </lineage>
</organism>
<name>A0A5B8W2U6_9SPHI</name>
<dbReference type="RefSeq" id="WP_147055782.1">
    <property type="nucleotide sequence ID" value="NZ_CP042437.1"/>
</dbReference>
<evidence type="ECO:0000313" key="3">
    <source>
        <dbReference type="Proteomes" id="UP000321362"/>
    </source>
</evidence>
<dbReference type="KEGG" id="mgk:FSB76_18185"/>